<feature type="transmembrane region" description="Helical" evidence="6">
    <location>
        <begin position="337"/>
        <end position="354"/>
    </location>
</feature>
<dbReference type="PANTHER" id="PTHR30294">
    <property type="entry name" value="MEMBRANE COMPONENT OF ABC TRANSPORTER YHHJ-RELATED"/>
    <property type="match status" value="1"/>
</dbReference>
<keyword evidence="2" id="KW-1003">Cell membrane</keyword>
<dbReference type="Pfam" id="PF12698">
    <property type="entry name" value="ABC2_membrane_3"/>
    <property type="match status" value="1"/>
</dbReference>
<evidence type="ECO:0000256" key="1">
    <source>
        <dbReference type="ARBA" id="ARBA00004651"/>
    </source>
</evidence>
<keyword evidence="3 6" id="KW-0812">Transmembrane</keyword>
<dbReference type="GO" id="GO:0005886">
    <property type="term" value="C:plasma membrane"/>
    <property type="evidence" value="ECO:0007669"/>
    <property type="project" value="UniProtKB-SubCell"/>
</dbReference>
<feature type="transmembrane region" description="Helical" evidence="6">
    <location>
        <begin position="235"/>
        <end position="257"/>
    </location>
</feature>
<protein>
    <recommendedName>
        <fullName evidence="7">ABC-2 type transporter transmembrane domain-containing protein</fullName>
    </recommendedName>
</protein>
<evidence type="ECO:0000313" key="8">
    <source>
        <dbReference type="EMBL" id="VAW38667.1"/>
    </source>
</evidence>
<organism evidence="8">
    <name type="scientific">hydrothermal vent metagenome</name>
    <dbReference type="NCBI Taxonomy" id="652676"/>
    <lineage>
        <taxon>unclassified sequences</taxon>
        <taxon>metagenomes</taxon>
        <taxon>ecological metagenomes</taxon>
    </lineage>
</organism>
<proteinExistence type="predicted"/>
<feature type="transmembrane region" description="Helical" evidence="6">
    <location>
        <begin position="277"/>
        <end position="301"/>
    </location>
</feature>
<dbReference type="InterPro" id="IPR013525">
    <property type="entry name" value="ABC2_TM"/>
</dbReference>
<evidence type="ECO:0000256" key="3">
    <source>
        <dbReference type="ARBA" id="ARBA00022692"/>
    </source>
</evidence>
<gene>
    <name evidence="8" type="ORF">MNBD_CHLOROFLEXI01-890</name>
</gene>
<dbReference type="EMBL" id="UOEU01000714">
    <property type="protein sequence ID" value="VAW38667.1"/>
    <property type="molecule type" value="Genomic_DNA"/>
</dbReference>
<evidence type="ECO:0000256" key="5">
    <source>
        <dbReference type="ARBA" id="ARBA00023136"/>
    </source>
</evidence>
<feature type="transmembrane region" description="Helical" evidence="6">
    <location>
        <begin position="182"/>
        <end position="206"/>
    </location>
</feature>
<reference evidence="8" key="1">
    <citation type="submission" date="2018-06" db="EMBL/GenBank/DDBJ databases">
        <authorList>
            <person name="Zhirakovskaya E."/>
        </authorList>
    </citation>
    <scope>NUCLEOTIDE SEQUENCE</scope>
</reference>
<keyword evidence="5 6" id="KW-0472">Membrane</keyword>
<dbReference type="InterPro" id="IPR051449">
    <property type="entry name" value="ABC-2_transporter_component"/>
</dbReference>
<dbReference type="AlphaFoldDB" id="A0A3B0VJZ3"/>
<feature type="transmembrane region" description="Helical" evidence="6">
    <location>
        <begin position="366"/>
        <end position="384"/>
    </location>
</feature>
<comment type="subcellular location">
    <subcellularLocation>
        <location evidence="1">Cell membrane</location>
        <topology evidence="1">Multi-pass membrane protein</topology>
    </subcellularLocation>
</comment>
<feature type="transmembrane region" description="Helical" evidence="6">
    <location>
        <begin position="21"/>
        <end position="40"/>
    </location>
</feature>
<keyword evidence="4 6" id="KW-1133">Transmembrane helix</keyword>
<feature type="domain" description="ABC-2 type transporter transmembrane" evidence="7">
    <location>
        <begin position="24"/>
        <end position="384"/>
    </location>
</feature>
<accession>A0A3B0VJZ3</accession>
<evidence type="ECO:0000256" key="4">
    <source>
        <dbReference type="ARBA" id="ARBA00022989"/>
    </source>
</evidence>
<evidence type="ECO:0000259" key="7">
    <source>
        <dbReference type="Pfam" id="PF12698"/>
    </source>
</evidence>
<feature type="transmembrane region" description="Helical" evidence="6">
    <location>
        <begin position="313"/>
        <end position="331"/>
    </location>
</feature>
<evidence type="ECO:0000256" key="2">
    <source>
        <dbReference type="ARBA" id="ARBA00022475"/>
    </source>
</evidence>
<dbReference type="GO" id="GO:0140359">
    <property type="term" value="F:ABC-type transporter activity"/>
    <property type="evidence" value="ECO:0007669"/>
    <property type="project" value="InterPro"/>
</dbReference>
<evidence type="ECO:0000256" key="6">
    <source>
        <dbReference type="SAM" id="Phobius"/>
    </source>
</evidence>
<feature type="non-terminal residue" evidence="8">
    <location>
        <position position="407"/>
    </location>
</feature>
<name>A0A3B0VJZ3_9ZZZZ</name>
<sequence length="407" mass="44386">MNNKTILVAKQEFLSTLKRRSAQFAIFGLPILSLLILMGINQFARSQGSDDSSALSSFISDSADDLPAGLVDETDQIIQFSPPTDSLFIQYATLDAAQTAYEAEEISGYYQIPADYLATGEISYFADKLPLGSPNEHFLFTLLAENYLDDSVPTTLVINPLQQYEEVDLSATEAQAGQGVGAAFGLFMGIAILFYLTVMGAAGYLLQSLGKEKENRVMEILLSSVRPIQLLVGKVLGLGGIGLLQMAVWTALAFVVFQQGDSLFANVTLPTLSAGVWGLTIAHFIFGYLVYASLFAGLGAIVPNVKEGSQYTFLLMLPTFLPMWFSSIMITAPNGSFAIWLSMIPLTAPIAMPIRLTLTAVPPWQWMLSLSLSAITAVFLLWTATKFFRSQTLLTGQRFSPKVIWKT</sequence>
<dbReference type="PANTHER" id="PTHR30294:SF29">
    <property type="entry name" value="MULTIDRUG ABC TRANSPORTER PERMEASE YBHS-RELATED"/>
    <property type="match status" value="1"/>
</dbReference>